<dbReference type="OrthoDB" id="9997739at2759"/>
<dbReference type="InterPro" id="IPR011333">
    <property type="entry name" value="SKP1/BTB/POZ_sf"/>
</dbReference>
<dbReference type="RefSeq" id="XP_008713163.1">
    <property type="nucleotide sequence ID" value="XM_008714941.1"/>
</dbReference>
<dbReference type="GeneID" id="19977609"/>
<evidence type="ECO:0008006" key="3">
    <source>
        <dbReference type="Google" id="ProtNLM"/>
    </source>
</evidence>
<dbReference type="InParanoid" id="W2S7I9"/>
<protein>
    <recommendedName>
        <fullName evidence="3">BTB domain-containing protein</fullName>
    </recommendedName>
</protein>
<dbReference type="Gene3D" id="3.30.710.10">
    <property type="entry name" value="Potassium Channel Kv1.1, Chain A"/>
    <property type="match status" value="1"/>
</dbReference>
<sequence>MVTNGMRESVDLKTHLKEIELEVFTLFLEYAYKGVYRAPIRSPKSSPSQVAGQGPQVDTPKALTKVQKHCIQCGSRDFGSGPRRCSILNCITYGGRKSVGPYCGFCGRYNHTGYSLKACSCTGKSGSEPNAKDSGFSSLVYALETKSHAEARTYLENLDPPVRPTNAIRCHAKLYVFAQQWMIEPLKKLCLHKLHRDLQSLAPADNFIEIIRLLSYTYENTSTVIDKELRELVSAYAMWKAKVLVKLDDFKAFLRTGGEVVEDLTCQLAEASGS</sequence>
<accession>W2S7I9</accession>
<name>W2S7I9_CYPE1</name>
<dbReference type="VEuPathDB" id="FungiDB:HMPREF1541_10270"/>
<organism evidence="1 2">
    <name type="scientific">Cyphellophora europaea (strain CBS 101466)</name>
    <name type="common">Phialophora europaea</name>
    <dbReference type="NCBI Taxonomy" id="1220924"/>
    <lineage>
        <taxon>Eukaryota</taxon>
        <taxon>Fungi</taxon>
        <taxon>Dikarya</taxon>
        <taxon>Ascomycota</taxon>
        <taxon>Pezizomycotina</taxon>
        <taxon>Eurotiomycetes</taxon>
        <taxon>Chaetothyriomycetidae</taxon>
        <taxon>Chaetothyriales</taxon>
        <taxon>Cyphellophoraceae</taxon>
        <taxon>Cyphellophora</taxon>
    </lineage>
</organism>
<dbReference type="eggNOG" id="ENOG502T05A">
    <property type="taxonomic scope" value="Eukaryota"/>
</dbReference>
<evidence type="ECO:0000313" key="1">
    <source>
        <dbReference type="EMBL" id="ETN44600.1"/>
    </source>
</evidence>
<keyword evidence="2" id="KW-1185">Reference proteome</keyword>
<reference evidence="1 2" key="1">
    <citation type="submission" date="2013-03" db="EMBL/GenBank/DDBJ databases">
        <title>The Genome Sequence of Phialophora europaea CBS 101466.</title>
        <authorList>
            <consortium name="The Broad Institute Genomics Platform"/>
            <person name="Cuomo C."/>
            <person name="de Hoog S."/>
            <person name="Gorbushina A."/>
            <person name="Walker B."/>
            <person name="Young S.K."/>
            <person name="Zeng Q."/>
            <person name="Gargeya S."/>
            <person name="Fitzgerald M."/>
            <person name="Haas B."/>
            <person name="Abouelleil A."/>
            <person name="Allen A.W."/>
            <person name="Alvarado L."/>
            <person name="Arachchi H.M."/>
            <person name="Berlin A.M."/>
            <person name="Chapman S.B."/>
            <person name="Gainer-Dewar J."/>
            <person name="Goldberg J."/>
            <person name="Griggs A."/>
            <person name="Gujja S."/>
            <person name="Hansen M."/>
            <person name="Howarth C."/>
            <person name="Imamovic A."/>
            <person name="Ireland A."/>
            <person name="Larimer J."/>
            <person name="McCowan C."/>
            <person name="Murphy C."/>
            <person name="Pearson M."/>
            <person name="Poon T.W."/>
            <person name="Priest M."/>
            <person name="Roberts A."/>
            <person name="Saif S."/>
            <person name="Shea T."/>
            <person name="Sisk P."/>
            <person name="Sykes S."/>
            <person name="Wortman J."/>
            <person name="Nusbaum C."/>
            <person name="Birren B."/>
        </authorList>
    </citation>
    <scope>NUCLEOTIDE SEQUENCE [LARGE SCALE GENOMIC DNA]</scope>
    <source>
        <strain evidence="1 2">CBS 101466</strain>
    </source>
</reference>
<dbReference type="PANTHER" id="PTHR47843">
    <property type="entry name" value="BTB DOMAIN-CONTAINING PROTEIN-RELATED"/>
    <property type="match status" value="1"/>
</dbReference>
<dbReference type="HOGENOM" id="CLU_1015713_0_0_1"/>
<dbReference type="STRING" id="1220924.W2S7I9"/>
<dbReference type="EMBL" id="KB822714">
    <property type="protein sequence ID" value="ETN44600.1"/>
    <property type="molecule type" value="Genomic_DNA"/>
</dbReference>
<evidence type="ECO:0000313" key="2">
    <source>
        <dbReference type="Proteomes" id="UP000030752"/>
    </source>
</evidence>
<dbReference type="Proteomes" id="UP000030752">
    <property type="component" value="Unassembled WGS sequence"/>
</dbReference>
<gene>
    <name evidence="1" type="ORF">HMPREF1541_10270</name>
</gene>
<proteinExistence type="predicted"/>
<dbReference type="AlphaFoldDB" id="W2S7I9"/>